<dbReference type="Proteomes" id="UP000000763">
    <property type="component" value="Chromosome 9"/>
</dbReference>
<dbReference type="EMBL" id="AP005571">
    <property type="protein sequence ID" value="BAD23387.1"/>
    <property type="molecule type" value="Genomic_DNA"/>
</dbReference>
<evidence type="ECO:0000313" key="4">
    <source>
        <dbReference type="Proteomes" id="UP000000763"/>
    </source>
</evidence>
<dbReference type="AlphaFoldDB" id="Q6H5K9"/>
<reference evidence="2" key="1">
    <citation type="submission" date="2002-07" db="EMBL/GenBank/DDBJ databases">
        <title>Oryza sativa nipponbare(GA3) genomic DNA, chromosome 9, BAC clone:OJ1451_A02.</title>
        <authorList>
            <person name="Sasaki T."/>
            <person name="Matsumoto T."/>
            <person name="Hattori M."/>
            <person name="Sakaki Y."/>
            <person name="Katayose Y."/>
        </authorList>
    </citation>
    <scope>NUCLEOTIDE SEQUENCE</scope>
</reference>
<name>Q6H5K9_ORYSJ</name>
<reference evidence="4" key="3">
    <citation type="journal article" date="2005" name="Nature">
        <title>The map-based sequence of the rice genome.</title>
        <authorList>
            <consortium name="International rice genome sequencing project (IRGSP)"/>
            <person name="Matsumoto T."/>
            <person name="Wu J."/>
            <person name="Kanamori H."/>
            <person name="Katayose Y."/>
            <person name="Fujisawa M."/>
            <person name="Namiki N."/>
            <person name="Mizuno H."/>
            <person name="Yamamoto K."/>
            <person name="Antonio B.A."/>
            <person name="Baba T."/>
            <person name="Sakata K."/>
            <person name="Nagamura Y."/>
            <person name="Aoki H."/>
            <person name="Arikawa K."/>
            <person name="Arita K."/>
            <person name="Bito T."/>
            <person name="Chiden Y."/>
            <person name="Fujitsuka N."/>
            <person name="Fukunaka R."/>
            <person name="Hamada M."/>
            <person name="Harada C."/>
            <person name="Hayashi A."/>
            <person name="Hijishita S."/>
            <person name="Honda M."/>
            <person name="Hosokawa S."/>
            <person name="Ichikawa Y."/>
            <person name="Idonuma A."/>
            <person name="Iijima M."/>
            <person name="Ikeda M."/>
            <person name="Ikeno M."/>
            <person name="Ito K."/>
            <person name="Ito S."/>
            <person name="Ito T."/>
            <person name="Ito Y."/>
            <person name="Ito Y."/>
            <person name="Iwabuchi A."/>
            <person name="Kamiya K."/>
            <person name="Karasawa W."/>
            <person name="Kurita K."/>
            <person name="Katagiri S."/>
            <person name="Kikuta A."/>
            <person name="Kobayashi H."/>
            <person name="Kobayashi N."/>
            <person name="Machita K."/>
            <person name="Maehara T."/>
            <person name="Masukawa M."/>
            <person name="Mizubayashi T."/>
            <person name="Mukai Y."/>
            <person name="Nagasaki H."/>
            <person name="Nagata Y."/>
            <person name="Naito S."/>
            <person name="Nakashima M."/>
            <person name="Nakama Y."/>
            <person name="Nakamichi Y."/>
            <person name="Nakamura M."/>
            <person name="Meguro A."/>
            <person name="Negishi M."/>
            <person name="Ohta I."/>
            <person name="Ohta T."/>
            <person name="Okamoto M."/>
            <person name="Ono N."/>
            <person name="Saji S."/>
            <person name="Sakaguchi M."/>
            <person name="Sakai K."/>
            <person name="Shibata M."/>
            <person name="Shimokawa T."/>
            <person name="Song J."/>
            <person name="Takazaki Y."/>
            <person name="Terasawa K."/>
            <person name="Tsugane M."/>
            <person name="Tsuji K."/>
            <person name="Ueda S."/>
            <person name="Waki K."/>
            <person name="Yamagata H."/>
            <person name="Yamamoto M."/>
            <person name="Yamamoto S."/>
            <person name="Yamane H."/>
            <person name="Yoshiki S."/>
            <person name="Yoshihara R."/>
            <person name="Yukawa K."/>
            <person name="Zhong H."/>
            <person name="Yano M."/>
            <person name="Yuan Q."/>
            <person name="Ouyang S."/>
            <person name="Liu J."/>
            <person name="Jones K.M."/>
            <person name="Gansberger K."/>
            <person name="Moffat K."/>
            <person name="Hill J."/>
            <person name="Bera J."/>
            <person name="Fadrosh D."/>
            <person name="Jin S."/>
            <person name="Johri S."/>
            <person name="Kim M."/>
            <person name="Overton L."/>
            <person name="Reardon M."/>
            <person name="Tsitrin T."/>
            <person name="Vuong H."/>
            <person name="Weaver B."/>
            <person name="Ciecko A."/>
            <person name="Tallon L."/>
            <person name="Jackson J."/>
            <person name="Pai G."/>
            <person name="Aken S.V."/>
            <person name="Utterback T."/>
            <person name="Reidmuller S."/>
            <person name="Feldblyum T."/>
            <person name="Hsiao J."/>
            <person name="Zismann V."/>
            <person name="Iobst S."/>
            <person name="de Vazeille A.R."/>
            <person name="Buell C.R."/>
            <person name="Ying K."/>
            <person name="Li Y."/>
            <person name="Lu T."/>
            <person name="Huang Y."/>
            <person name="Zhao Q."/>
            <person name="Feng Q."/>
            <person name="Zhang L."/>
            <person name="Zhu J."/>
            <person name="Weng Q."/>
            <person name="Mu J."/>
            <person name="Lu Y."/>
            <person name="Fan D."/>
            <person name="Liu Y."/>
            <person name="Guan J."/>
            <person name="Zhang Y."/>
            <person name="Yu S."/>
            <person name="Liu X."/>
            <person name="Zhang Y."/>
            <person name="Hong G."/>
            <person name="Han B."/>
            <person name="Choisne N."/>
            <person name="Demange N."/>
            <person name="Orjeda G."/>
            <person name="Samain S."/>
            <person name="Cattolico L."/>
            <person name="Pelletier E."/>
            <person name="Couloux A."/>
            <person name="Segurens B."/>
            <person name="Wincker P."/>
            <person name="D'Hont A."/>
            <person name="Scarpelli C."/>
            <person name="Weissenbach J."/>
            <person name="Salanoubat M."/>
            <person name="Quetier F."/>
            <person name="Yu Y."/>
            <person name="Kim H.R."/>
            <person name="Rambo T."/>
            <person name="Currie J."/>
            <person name="Collura K."/>
            <person name="Luo M."/>
            <person name="Yang T."/>
            <person name="Ammiraju J.S.S."/>
            <person name="Engler F."/>
            <person name="Soderlund C."/>
            <person name="Wing R.A."/>
            <person name="Palmer L.E."/>
            <person name="de la Bastide M."/>
            <person name="Spiegel L."/>
            <person name="Nascimento L."/>
            <person name="Zutavern T."/>
            <person name="O'Shaughnessy A."/>
            <person name="Dike S."/>
            <person name="Dedhia N."/>
            <person name="Preston R."/>
            <person name="Balija V."/>
            <person name="McCombie W.R."/>
            <person name="Chow T."/>
            <person name="Chen H."/>
            <person name="Chung M."/>
            <person name="Chen C."/>
            <person name="Shaw J."/>
            <person name="Wu H."/>
            <person name="Hsiao K."/>
            <person name="Chao Y."/>
            <person name="Chu M."/>
            <person name="Cheng C."/>
            <person name="Hour A."/>
            <person name="Lee P."/>
            <person name="Lin S."/>
            <person name="Lin Y."/>
            <person name="Liou J."/>
            <person name="Liu S."/>
            <person name="Hsing Y."/>
            <person name="Raghuvanshi S."/>
            <person name="Mohanty A."/>
            <person name="Bharti A.K."/>
            <person name="Gaur A."/>
            <person name="Gupta V."/>
            <person name="Kumar D."/>
            <person name="Ravi V."/>
            <person name="Vij S."/>
            <person name="Kapur A."/>
            <person name="Khurana P."/>
            <person name="Khurana P."/>
            <person name="Khurana J.P."/>
            <person name="Tyagi A.K."/>
            <person name="Gaikwad K."/>
            <person name="Singh A."/>
            <person name="Dalal V."/>
            <person name="Srivastava S."/>
            <person name="Dixit A."/>
            <person name="Pal A.K."/>
            <person name="Ghazi I.A."/>
            <person name="Yadav M."/>
            <person name="Pandit A."/>
            <person name="Bhargava A."/>
            <person name="Sureshbabu K."/>
            <person name="Batra K."/>
            <person name="Sharma T.R."/>
            <person name="Mohapatra T."/>
            <person name="Singh N.K."/>
            <person name="Messing J."/>
            <person name="Nelson A.B."/>
            <person name="Fuks G."/>
            <person name="Kavchok S."/>
            <person name="Keizer G."/>
            <person name="Linton E."/>
            <person name="Llaca V."/>
            <person name="Song R."/>
            <person name="Tanyolac B."/>
            <person name="Young S."/>
            <person name="Ho-Il K."/>
            <person name="Hahn J.H."/>
            <person name="Sangsakoo G."/>
            <person name="Vanavichit A."/>
            <person name="de Mattos Luiz.A.T."/>
            <person name="Zimmer P.D."/>
            <person name="Malone G."/>
            <person name="Dellagostin O."/>
            <person name="de Oliveira A.C."/>
            <person name="Bevan M."/>
            <person name="Bancroft I."/>
            <person name="Minx P."/>
            <person name="Cordum H."/>
            <person name="Wilson R."/>
            <person name="Cheng Z."/>
            <person name="Jin W."/>
            <person name="Jiang J."/>
            <person name="Leong S.A."/>
            <person name="Iwama H."/>
            <person name="Gojobori T."/>
            <person name="Itoh T."/>
            <person name="Niimura Y."/>
            <person name="Fujii Y."/>
            <person name="Habara T."/>
            <person name="Sakai H."/>
            <person name="Sato Y."/>
            <person name="Wilson G."/>
            <person name="Kumar K."/>
            <person name="McCouch S."/>
            <person name="Juretic N."/>
            <person name="Hoen D."/>
            <person name="Wright S."/>
            <person name="Bruskiewich R."/>
            <person name="Bureau T."/>
            <person name="Miyao A."/>
            <person name="Hirochika H."/>
            <person name="Nishikawa T."/>
            <person name="Kadowaki K."/>
            <person name="Sugiura M."/>
            <person name="Burr B."/>
            <person name="Sasaki T."/>
        </authorList>
    </citation>
    <scope>NUCLEOTIDE SEQUENCE [LARGE SCALE GENOMIC DNA]</scope>
    <source>
        <strain evidence="4">cv. Nipponbare</strain>
    </source>
</reference>
<feature type="region of interest" description="Disordered" evidence="1">
    <location>
        <begin position="1"/>
        <end position="40"/>
    </location>
</feature>
<dbReference type="EMBL" id="AP005587">
    <property type="protein sequence ID" value="BAD25990.1"/>
    <property type="molecule type" value="Genomic_DNA"/>
</dbReference>
<accession>Q6H5K9</accession>
<proteinExistence type="predicted"/>
<protein>
    <submittedName>
        <fullName evidence="3">Uncharacterized protein</fullName>
    </submittedName>
</protein>
<evidence type="ECO:0000256" key="1">
    <source>
        <dbReference type="SAM" id="MobiDB-lite"/>
    </source>
</evidence>
<reference evidence="4" key="4">
    <citation type="journal article" date="2008" name="Nucleic Acids Res.">
        <title>The rice annotation project database (RAP-DB): 2008 update.</title>
        <authorList>
            <consortium name="The rice annotation project (RAP)"/>
        </authorList>
    </citation>
    <scope>GENOME REANNOTATION</scope>
    <source>
        <strain evidence="4">cv. Nipponbare</strain>
    </source>
</reference>
<feature type="compositionally biased region" description="Polar residues" evidence="1">
    <location>
        <begin position="16"/>
        <end position="26"/>
    </location>
</feature>
<organism evidence="3 4">
    <name type="scientific">Oryza sativa subsp. japonica</name>
    <name type="common">Rice</name>
    <dbReference type="NCBI Taxonomy" id="39947"/>
    <lineage>
        <taxon>Eukaryota</taxon>
        <taxon>Viridiplantae</taxon>
        <taxon>Streptophyta</taxon>
        <taxon>Embryophyta</taxon>
        <taxon>Tracheophyta</taxon>
        <taxon>Spermatophyta</taxon>
        <taxon>Magnoliopsida</taxon>
        <taxon>Liliopsida</taxon>
        <taxon>Poales</taxon>
        <taxon>Poaceae</taxon>
        <taxon>BOP clade</taxon>
        <taxon>Oryzoideae</taxon>
        <taxon>Oryzeae</taxon>
        <taxon>Oryzinae</taxon>
        <taxon>Oryza</taxon>
        <taxon>Oryza sativa</taxon>
    </lineage>
</organism>
<sequence length="63" mass="7106">MNLIPKKLNPRRTKSTSKTQNPQNIHKSNRRHAGENHRQLHVEEVRGQLGGGVELLPPHQGGK</sequence>
<dbReference type="Gramene" id="Os09t0247101-01">
    <property type="protein sequence ID" value="Os09t0247101-01"/>
    <property type="gene ID" value="Os09g0247101"/>
</dbReference>
<gene>
    <name evidence="2" type="ORF">OJ1451_A02.20</name>
    <name evidence="3" type="ORF">P0499G10.1</name>
</gene>
<reference evidence="3" key="2">
    <citation type="submission" date="2002-07" db="EMBL/GenBank/DDBJ databases">
        <title>Oryza sativa nipponbare(GA3) genomic DNA, chromosome 9, PAC clone:P0499G10.</title>
        <authorList>
            <person name="Sasaki T."/>
            <person name="Matsumoto T."/>
            <person name="Hattori M."/>
            <person name="Sakaki Y."/>
            <person name="Katayose Y."/>
        </authorList>
    </citation>
    <scope>NUCLEOTIDE SEQUENCE</scope>
</reference>
<evidence type="ECO:0000313" key="2">
    <source>
        <dbReference type="EMBL" id="BAD23387.1"/>
    </source>
</evidence>
<evidence type="ECO:0000313" key="3">
    <source>
        <dbReference type="EMBL" id="BAD25990.1"/>
    </source>
</evidence>